<organism evidence="1 2">
    <name type="scientific">Desulfobotulus pelophilus</name>
    <dbReference type="NCBI Taxonomy" id="2823377"/>
    <lineage>
        <taxon>Bacteria</taxon>
        <taxon>Pseudomonadati</taxon>
        <taxon>Thermodesulfobacteriota</taxon>
        <taxon>Desulfobacteria</taxon>
        <taxon>Desulfobacterales</taxon>
        <taxon>Desulfobacteraceae</taxon>
        <taxon>Desulfobotulus</taxon>
    </lineage>
</organism>
<sequence length="179" mass="20663">MLDIAVAYNRFSFVGQEFLTWLWFLSETNPDQASKVHEEISDFRLGNRVVLQNRYGDDRIETLTIKGDAAGLEEAMVALKKGAVVMEMQLIMISGEHEWSFILKGEHLGFSSLKTPETASVHENDELEGAVLEKFLLIQKTYEFIDQLFTEFVSIRTSDEWKQTFSDMKAWVKRSTQDR</sequence>
<dbReference type="RefSeq" id="WP_265425880.1">
    <property type="nucleotide sequence ID" value="NZ_JAPFPW010000019.1"/>
</dbReference>
<protein>
    <submittedName>
        <fullName evidence="1">Uncharacterized protein</fullName>
    </submittedName>
</protein>
<name>A0ABT3NBY6_9BACT</name>
<evidence type="ECO:0000313" key="2">
    <source>
        <dbReference type="Proteomes" id="UP001209681"/>
    </source>
</evidence>
<dbReference type="Proteomes" id="UP001209681">
    <property type="component" value="Unassembled WGS sequence"/>
</dbReference>
<proteinExistence type="predicted"/>
<dbReference type="EMBL" id="JAPFPW010000019">
    <property type="protein sequence ID" value="MCW7754968.1"/>
    <property type="molecule type" value="Genomic_DNA"/>
</dbReference>
<comment type="caution">
    <text evidence="1">The sequence shown here is derived from an EMBL/GenBank/DDBJ whole genome shotgun (WGS) entry which is preliminary data.</text>
</comment>
<reference evidence="1 2" key="1">
    <citation type="submission" date="2022-11" db="EMBL/GenBank/DDBJ databases">
        <title>Desulfobotulus tamanensis H1 sp. nov. - anaerobic, alkaliphilic, sulphate reducing bacterium isolated from terrestrial mud volcano.</title>
        <authorList>
            <person name="Frolova A."/>
            <person name="Merkel A.Y."/>
            <person name="Slobodkin A.I."/>
        </authorList>
    </citation>
    <scope>NUCLEOTIDE SEQUENCE [LARGE SCALE GENOMIC DNA]</scope>
    <source>
        <strain evidence="1 2">H1</strain>
    </source>
</reference>
<keyword evidence="2" id="KW-1185">Reference proteome</keyword>
<accession>A0ABT3NBY6</accession>
<evidence type="ECO:0000313" key="1">
    <source>
        <dbReference type="EMBL" id="MCW7754968.1"/>
    </source>
</evidence>
<gene>
    <name evidence="1" type="ORF">OOT00_13330</name>
</gene>